<accession>A0ABX1R4R2</accession>
<comment type="function">
    <text evidence="6">Specifically methylates the adenine in position 37 of tRNA(1)(Val) (anticodon cmo5UAC).</text>
</comment>
<reference evidence="8 9" key="1">
    <citation type="submission" date="2020-03" db="EMBL/GenBank/DDBJ databases">
        <title>Alteromonas ponticola sp. nov., isolated from seawater.</title>
        <authorList>
            <person name="Yoon J.-H."/>
            <person name="Kim Y.-O."/>
        </authorList>
    </citation>
    <scope>NUCLEOTIDE SEQUENCE [LARGE SCALE GENOMIC DNA]</scope>
    <source>
        <strain evidence="8 9">MYP5</strain>
    </source>
</reference>
<comment type="similarity">
    <text evidence="6">Belongs to the methyltransferase superfamily. tRNA (adenine-N(6)-)-methyltransferase family.</text>
</comment>
<name>A0ABX1R4R2_9ALTE</name>
<sequence length="249" mass="28116">MTIKRTVFQCKQFAVDQHQCAMKVNTDSLVLGSWANPALTEGPILDIGTGSGILALMMAQKSKVAQIDAIEIDELAAEQAKRNFDASPWARRLNAVHGDLMHFKPAYPYASIIANPPYFASPTLHTNAYTQLTPQRKLARIDGGLSISTVMGWVAQYLSQTGFFYCLYPAARRAEVVSLANAVNLICEAELAIQHNELKPAHVVAFKFRQSENRHKQYQIHRQTLIIRNQQAQYSQEFKTLCREFYLHF</sequence>
<keyword evidence="1 6" id="KW-0963">Cytoplasm</keyword>
<protein>
    <recommendedName>
        <fullName evidence="6">tRNA1(Val) (adenine(37)-N6)-methyltransferase</fullName>
        <ecNumber evidence="6">2.1.1.223</ecNumber>
    </recommendedName>
    <alternativeName>
        <fullName evidence="6">tRNA m6A37 methyltransferase</fullName>
    </alternativeName>
</protein>
<comment type="caution">
    <text evidence="8">The sequence shown here is derived from an EMBL/GenBank/DDBJ whole genome shotgun (WGS) entry which is preliminary data.</text>
</comment>
<dbReference type="PROSITE" id="PS00092">
    <property type="entry name" value="N6_MTASE"/>
    <property type="match status" value="1"/>
</dbReference>
<dbReference type="InterPro" id="IPR002052">
    <property type="entry name" value="DNA_methylase_N6_adenine_CS"/>
</dbReference>
<dbReference type="HAMAP" id="MF_01872">
    <property type="entry name" value="tRNA_methyltr_YfiC"/>
    <property type="match status" value="1"/>
</dbReference>
<gene>
    <name evidence="8" type="ORF">HCJ96_15475</name>
</gene>
<keyword evidence="3 6" id="KW-0808">Transferase</keyword>
<dbReference type="CDD" id="cd02440">
    <property type="entry name" value="AdoMet_MTases"/>
    <property type="match status" value="1"/>
</dbReference>
<evidence type="ECO:0000256" key="4">
    <source>
        <dbReference type="ARBA" id="ARBA00022691"/>
    </source>
</evidence>
<dbReference type="EMBL" id="JAATNW010000009">
    <property type="protein sequence ID" value="NMH61429.1"/>
    <property type="molecule type" value="Genomic_DNA"/>
</dbReference>
<comment type="catalytic activity">
    <reaction evidence="6">
        <text>adenosine(37) in tRNA1(Val) + S-adenosyl-L-methionine = N(6)-methyladenosine(37) in tRNA1(Val) + S-adenosyl-L-homocysteine + H(+)</text>
        <dbReference type="Rhea" id="RHEA:43160"/>
        <dbReference type="Rhea" id="RHEA-COMP:10369"/>
        <dbReference type="Rhea" id="RHEA-COMP:10370"/>
        <dbReference type="ChEBI" id="CHEBI:15378"/>
        <dbReference type="ChEBI" id="CHEBI:57856"/>
        <dbReference type="ChEBI" id="CHEBI:59789"/>
        <dbReference type="ChEBI" id="CHEBI:74411"/>
        <dbReference type="ChEBI" id="CHEBI:74449"/>
        <dbReference type="EC" id="2.1.1.223"/>
    </reaction>
</comment>
<dbReference type="InterPro" id="IPR007848">
    <property type="entry name" value="Small_mtfrase_dom"/>
</dbReference>
<keyword evidence="9" id="KW-1185">Reference proteome</keyword>
<dbReference type="Proteomes" id="UP000709336">
    <property type="component" value="Unassembled WGS sequence"/>
</dbReference>
<evidence type="ECO:0000256" key="5">
    <source>
        <dbReference type="ARBA" id="ARBA00022694"/>
    </source>
</evidence>
<proteinExistence type="inferred from homology"/>
<dbReference type="Gene3D" id="3.40.50.150">
    <property type="entry name" value="Vaccinia Virus protein VP39"/>
    <property type="match status" value="1"/>
</dbReference>
<keyword evidence="2 6" id="KW-0489">Methyltransferase</keyword>
<dbReference type="GO" id="GO:0008168">
    <property type="term" value="F:methyltransferase activity"/>
    <property type="evidence" value="ECO:0007669"/>
    <property type="project" value="UniProtKB-KW"/>
</dbReference>
<evidence type="ECO:0000256" key="6">
    <source>
        <dbReference type="HAMAP-Rule" id="MF_01872"/>
    </source>
</evidence>
<evidence type="ECO:0000259" key="7">
    <source>
        <dbReference type="Pfam" id="PF05175"/>
    </source>
</evidence>
<evidence type="ECO:0000256" key="2">
    <source>
        <dbReference type="ARBA" id="ARBA00022603"/>
    </source>
</evidence>
<dbReference type="RefSeq" id="WP_169211992.1">
    <property type="nucleotide sequence ID" value="NZ_JAATNW010000009.1"/>
</dbReference>
<evidence type="ECO:0000313" key="8">
    <source>
        <dbReference type="EMBL" id="NMH61429.1"/>
    </source>
</evidence>
<feature type="domain" description="Methyltransferase small" evidence="7">
    <location>
        <begin position="40"/>
        <end position="132"/>
    </location>
</feature>
<evidence type="ECO:0000256" key="1">
    <source>
        <dbReference type="ARBA" id="ARBA00022490"/>
    </source>
</evidence>
<dbReference type="InterPro" id="IPR050210">
    <property type="entry name" value="tRNA_Adenine-N(6)_MTase"/>
</dbReference>
<keyword evidence="5 6" id="KW-0819">tRNA processing</keyword>
<dbReference type="PANTHER" id="PTHR47739">
    <property type="entry name" value="TRNA1(VAL) (ADENINE(37)-N6)-METHYLTRANSFERASE"/>
    <property type="match status" value="1"/>
</dbReference>
<dbReference type="InterPro" id="IPR022882">
    <property type="entry name" value="tRNA_adenine-N6_MeTrfase"/>
</dbReference>
<dbReference type="PANTHER" id="PTHR47739:SF1">
    <property type="entry name" value="TRNA1(VAL) (ADENINE(37)-N6)-METHYLTRANSFERASE"/>
    <property type="match status" value="1"/>
</dbReference>
<dbReference type="Pfam" id="PF05175">
    <property type="entry name" value="MTS"/>
    <property type="match status" value="1"/>
</dbReference>
<dbReference type="GO" id="GO:0032259">
    <property type="term" value="P:methylation"/>
    <property type="evidence" value="ECO:0007669"/>
    <property type="project" value="UniProtKB-KW"/>
</dbReference>
<dbReference type="EC" id="2.1.1.223" evidence="6"/>
<evidence type="ECO:0000256" key="3">
    <source>
        <dbReference type="ARBA" id="ARBA00022679"/>
    </source>
</evidence>
<dbReference type="SUPFAM" id="SSF53335">
    <property type="entry name" value="S-adenosyl-L-methionine-dependent methyltransferases"/>
    <property type="match status" value="1"/>
</dbReference>
<evidence type="ECO:0000313" key="9">
    <source>
        <dbReference type="Proteomes" id="UP000709336"/>
    </source>
</evidence>
<comment type="subcellular location">
    <subcellularLocation>
        <location evidence="6">Cytoplasm</location>
    </subcellularLocation>
</comment>
<organism evidence="8 9">
    <name type="scientific">Alteromonas ponticola</name>
    <dbReference type="NCBI Taxonomy" id="2720613"/>
    <lineage>
        <taxon>Bacteria</taxon>
        <taxon>Pseudomonadati</taxon>
        <taxon>Pseudomonadota</taxon>
        <taxon>Gammaproteobacteria</taxon>
        <taxon>Alteromonadales</taxon>
        <taxon>Alteromonadaceae</taxon>
        <taxon>Alteromonas/Salinimonas group</taxon>
        <taxon>Alteromonas</taxon>
    </lineage>
</organism>
<keyword evidence="4 6" id="KW-0949">S-adenosyl-L-methionine</keyword>
<dbReference type="InterPro" id="IPR029063">
    <property type="entry name" value="SAM-dependent_MTases_sf"/>
</dbReference>